<proteinExistence type="predicted"/>
<evidence type="ECO:0000313" key="3">
    <source>
        <dbReference type="Proteomes" id="UP000018680"/>
    </source>
</evidence>
<dbReference type="GO" id="GO:0005829">
    <property type="term" value="C:cytosol"/>
    <property type="evidence" value="ECO:0007669"/>
    <property type="project" value="TreeGrafter"/>
</dbReference>
<dbReference type="SUPFAM" id="SSF54909">
    <property type="entry name" value="Dimeric alpha+beta barrel"/>
    <property type="match status" value="1"/>
</dbReference>
<dbReference type="GO" id="GO:0043565">
    <property type="term" value="F:sequence-specific DNA binding"/>
    <property type="evidence" value="ECO:0007669"/>
    <property type="project" value="TreeGrafter"/>
</dbReference>
<dbReference type="PANTHER" id="PTHR30154">
    <property type="entry name" value="LEUCINE-RESPONSIVE REGULATORY PROTEIN"/>
    <property type="match status" value="1"/>
</dbReference>
<dbReference type="Gene3D" id="3.30.70.920">
    <property type="match status" value="1"/>
</dbReference>
<dbReference type="KEGG" id="slr:L21SP2_1008"/>
<dbReference type="Proteomes" id="UP000018680">
    <property type="component" value="Chromosome"/>
</dbReference>
<dbReference type="OrthoDB" id="529868at2"/>
<organism evidence="2 3">
    <name type="scientific">Salinispira pacifica</name>
    <dbReference type="NCBI Taxonomy" id="1307761"/>
    <lineage>
        <taxon>Bacteria</taxon>
        <taxon>Pseudomonadati</taxon>
        <taxon>Spirochaetota</taxon>
        <taxon>Spirochaetia</taxon>
        <taxon>Spirochaetales</taxon>
        <taxon>Spirochaetaceae</taxon>
        <taxon>Salinispira</taxon>
    </lineage>
</organism>
<dbReference type="EMBL" id="CP006939">
    <property type="protein sequence ID" value="AHC14426.1"/>
    <property type="molecule type" value="Genomic_DNA"/>
</dbReference>
<accession>V5WGX7</accession>
<evidence type="ECO:0000313" key="2">
    <source>
        <dbReference type="EMBL" id="AHC14426.1"/>
    </source>
</evidence>
<dbReference type="HOGENOM" id="CLU_091233_5_2_12"/>
<dbReference type="InterPro" id="IPR019887">
    <property type="entry name" value="Tscrpt_reg_AsnC/Lrp_C"/>
</dbReference>
<dbReference type="InterPro" id="IPR019888">
    <property type="entry name" value="Tscrpt_reg_AsnC-like"/>
</dbReference>
<gene>
    <name evidence="2" type="ORF">L21SP2_1008</name>
</gene>
<protein>
    <submittedName>
        <fullName evidence="2">Transcriptional regulator, AsnC family</fullName>
    </submittedName>
</protein>
<dbReference type="InterPro" id="IPR036388">
    <property type="entry name" value="WH-like_DNA-bd_sf"/>
</dbReference>
<dbReference type="AlphaFoldDB" id="V5WGX7"/>
<dbReference type="InterPro" id="IPR011991">
    <property type="entry name" value="ArsR-like_HTH"/>
</dbReference>
<evidence type="ECO:0000259" key="1">
    <source>
        <dbReference type="Pfam" id="PF01037"/>
    </source>
</evidence>
<dbReference type="STRING" id="1307761.L21SP2_1008"/>
<dbReference type="Pfam" id="PF01037">
    <property type="entry name" value="AsnC_trans_reg"/>
    <property type="match status" value="1"/>
</dbReference>
<dbReference type="InterPro" id="IPR036390">
    <property type="entry name" value="WH_DNA-bd_sf"/>
</dbReference>
<dbReference type="InterPro" id="IPR011008">
    <property type="entry name" value="Dimeric_a/b-barrel"/>
</dbReference>
<dbReference type="Gene3D" id="1.10.10.10">
    <property type="entry name" value="Winged helix-like DNA-binding domain superfamily/Winged helix DNA-binding domain"/>
    <property type="match status" value="1"/>
</dbReference>
<dbReference type="SUPFAM" id="SSF46785">
    <property type="entry name" value="Winged helix' DNA-binding domain"/>
    <property type="match status" value="1"/>
</dbReference>
<sequence>MNSFQPDDVDWNIIDLLRSGAMSNNAVARELNISEGTVRQRIKRLKDADILRVRGQINPDILPRQQLAIIGINLGDSRTLENKAREIGDLQHVLSASIVSGRFDVMAEVLVDSNQGLVDFLTRQLSTVDGVISSETFLMLKSFHRFV</sequence>
<dbReference type="PANTHER" id="PTHR30154:SF34">
    <property type="entry name" value="TRANSCRIPTIONAL REGULATOR AZLB"/>
    <property type="match status" value="1"/>
</dbReference>
<reference evidence="2 3" key="1">
    <citation type="journal article" date="2015" name="Stand. Genomic Sci.">
        <title>Complete genome sequence and description of Salinispira pacifica gen. nov., sp. nov., a novel spirochaete isolated form a hypersaline microbial mat.</title>
        <authorList>
            <person name="Ben Hania W."/>
            <person name="Joseph M."/>
            <person name="Schumann P."/>
            <person name="Bunk B."/>
            <person name="Fiebig A."/>
            <person name="Sproer C."/>
            <person name="Klenk H.P."/>
            <person name="Fardeau M.L."/>
            <person name="Spring S."/>
        </authorList>
    </citation>
    <scope>NUCLEOTIDE SEQUENCE [LARGE SCALE GENOMIC DNA]</scope>
    <source>
        <strain evidence="2 3">L21-RPul-D2</strain>
    </source>
</reference>
<dbReference type="GO" id="GO:0043200">
    <property type="term" value="P:response to amino acid"/>
    <property type="evidence" value="ECO:0007669"/>
    <property type="project" value="TreeGrafter"/>
</dbReference>
<feature type="domain" description="Transcription regulator AsnC/Lrp ligand binding" evidence="1">
    <location>
        <begin position="70"/>
        <end position="141"/>
    </location>
</feature>
<dbReference type="Pfam" id="PF13412">
    <property type="entry name" value="HTH_24"/>
    <property type="match status" value="1"/>
</dbReference>
<name>V5WGX7_9SPIO</name>
<dbReference type="GO" id="GO:0006355">
    <property type="term" value="P:regulation of DNA-templated transcription"/>
    <property type="evidence" value="ECO:0007669"/>
    <property type="project" value="UniProtKB-ARBA"/>
</dbReference>
<dbReference type="CDD" id="cd00090">
    <property type="entry name" value="HTH_ARSR"/>
    <property type="match status" value="1"/>
</dbReference>
<dbReference type="SMART" id="SM00344">
    <property type="entry name" value="HTH_ASNC"/>
    <property type="match status" value="1"/>
</dbReference>
<dbReference type="RefSeq" id="WP_024267356.1">
    <property type="nucleotide sequence ID" value="NC_023035.1"/>
</dbReference>
<keyword evidence="3" id="KW-1185">Reference proteome</keyword>
<dbReference type="eggNOG" id="COG1522">
    <property type="taxonomic scope" value="Bacteria"/>
</dbReference>